<evidence type="ECO:0000313" key="3">
    <source>
        <dbReference type="EMBL" id="NEI68728.1"/>
    </source>
</evidence>
<feature type="signal peptide" evidence="2">
    <location>
        <begin position="1"/>
        <end position="20"/>
    </location>
</feature>
<accession>A0A6L9U2N7</accession>
<evidence type="ECO:0000313" key="4">
    <source>
        <dbReference type="Proteomes" id="UP000483035"/>
    </source>
</evidence>
<feature type="compositionally biased region" description="Polar residues" evidence="1">
    <location>
        <begin position="72"/>
        <end position="81"/>
    </location>
</feature>
<dbReference type="SUPFAM" id="SSF48452">
    <property type="entry name" value="TPR-like"/>
    <property type="match status" value="2"/>
</dbReference>
<feature type="compositionally biased region" description="Low complexity" evidence="1">
    <location>
        <begin position="84"/>
        <end position="107"/>
    </location>
</feature>
<dbReference type="EMBL" id="WUEY01000002">
    <property type="protein sequence ID" value="NEI68728.1"/>
    <property type="molecule type" value="Genomic_DNA"/>
</dbReference>
<gene>
    <name evidence="3" type="ORF">GR212_04020</name>
</gene>
<feature type="compositionally biased region" description="Pro residues" evidence="1">
    <location>
        <begin position="108"/>
        <end position="117"/>
    </location>
</feature>
<organism evidence="3 4">
    <name type="scientific">Rhizobium lusitanum</name>
    <dbReference type="NCBI Taxonomy" id="293958"/>
    <lineage>
        <taxon>Bacteria</taxon>
        <taxon>Pseudomonadati</taxon>
        <taxon>Pseudomonadota</taxon>
        <taxon>Alphaproteobacteria</taxon>
        <taxon>Hyphomicrobiales</taxon>
        <taxon>Rhizobiaceae</taxon>
        <taxon>Rhizobium/Agrobacterium group</taxon>
        <taxon>Rhizobium</taxon>
    </lineage>
</organism>
<sequence length="808" mass="88098">MKSTLIMAFVAVAVAGFTLATKDHDSPEDKIKLAKSRRIDPQITLAADTTQGGILGQPVDLQTLADHIQATAPSSVLSDPPTTQPSSVVASESVAQAAPAQQTAQQPTPQPATPQPAPAQAAGNVPKVDESALRYFASRGDKARLQAEISRLQTLYPNWTPPADPLAIPQNSDKQLEAMWQFYSEGRYAEVRKAIADRQAADAGWQAPTDLLERLDIAEARTRLVNASDLKQYATVIDIGAKTPSLLTCSDIDILWRVAEAFIRTDRAARGQDAYKYILKTCTNPQERLATVQKASALLPYEPMQDLLALEKPDGNGGREFDSIRTDLARRFVAQGNDDPKLAVAQDYLSQVERVARSQGLASDDSLLGWYYLRRGNYTDAEQWFKAAHEKEDSATISQGLALVLIADHKPQEAEDAMYKWRNESKDAMATYLAATANLMALQPPANLSEDILGRIAAEVTKQKYVPTAQQFGWFARSMNQPQAAARWFETALRWKPDDEPSAYGLAITRNQLNDRQGVAEVQRLWAGRSQRIAVLGEPAPRTPVYAPLPSPNQPAQATPQLLPQTAPQMTQPGTLQSAPPMVSQVAPEPPIAQSYGNTQIAAQPVAPGRRAPSPDYAAPEARARTVTRAARQPAGCTTTANAELLTPGNALGRGWCLMNLNRPMEAVEAFGVALNNSDPKSREEAAYGQSLAYLRAGLANNAAVAATKAPMNHQRAAELQVAILADRALSAFSSKRYQETLLYLDQRAQLQQERVDLMVLRGYSYLNLKMYDDAERIFTAVAATGNRDGSRGLRDLMLATHPQPGDY</sequence>
<name>A0A6L9U2N7_9HYPH</name>
<evidence type="ECO:0000256" key="1">
    <source>
        <dbReference type="SAM" id="MobiDB-lite"/>
    </source>
</evidence>
<dbReference type="RefSeq" id="WP_163985710.1">
    <property type="nucleotide sequence ID" value="NZ_WUEY01000002.1"/>
</dbReference>
<feature type="chain" id="PRO_5026751265" evidence="2">
    <location>
        <begin position="21"/>
        <end position="808"/>
    </location>
</feature>
<dbReference type="AlphaFoldDB" id="A0A6L9U2N7"/>
<dbReference type="Proteomes" id="UP000483035">
    <property type="component" value="Unassembled WGS sequence"/>
</dbReference>
<protein>
    <submittedName>
        <fullName evidence="3">Cellulose synthase</fullName>
    </submittedName>
</protein>
<dbReference type="InterPro" id="IPR011990">
    <property type="entry name" value="TPR-like_helical_dom_sf"/>
</dbReference>
<comment type="caution">
    <text evidence="3">The sequence shown here is derived from an EMBL/GenBank/DDBJ whole genome shotgun (WGS) entry which is preliminary data.</text>
</comment>
<dbReference type="Gene3D" id="1.25.40.10">
    <property type="entry name" value="Tetratricopeptide repeat domain"/>
    <property type="match status" value="2"/>
</dbReference>
<keyword evidence="2" id="KW-0732">Signal</keyword>
<reference evidence="3 4" key="1">
    <citation type="submission" date="2019-12" db="EMBL/GenBank/DDBJ databases">
        <title>Rhizobium genotypes associated with high levels of biological nitrogen fixation by grain legumes in a temperate-maritime cropping system.</title>
        <authorList>
            <person name="Maluk M."/>
            <person name="Francesc Ferrando Molina F."/>
            <person name="Lopez Del Egido L."/>
            <person name="Lafos M."/>
            <person name="Langarica-Fuentes A."/>
            <person name="Gebre Yohannes G."/>
            <person name="Young M.W."/>
            <person name="Martin P."/>
            <person name="Gantlett R."/>
            <person name="Kenicer G."/>
            <person name="Hawes C."/>
            <person name="Begg G.S."/>
            <person name="Quilliam R.S."/>
            <person name="Squire G.R."/>
            <person name="Poole P.S."/>
            <person name="Young P.W."/>
            <person name="Iannetta P.M."/>
            <person name="James E.K."/>
        </authorList>
    </citation>
    <scope>NUCLEOTIDE SEQUENCE [LARGE SCALE GENOMIC DNA]</scope>
    <source>
        <strain evidence="3 4">JHI1118</strain>
    </source>
</reference>
<feature type="region of interest" description="Disordered" evidence="1">
    <location>
        <begin position="72"/>
        <end position="126"/>
    </location>
</feature>
<proteinExistence type="predicted"/>
<feature type="region of interest" description="Disordered" evidence="1">
    <location>
        <begin position="566"/>
        <end position="593"/>
    </location>
</feature>
<evidence type="ECO:0000256" key="2">
    <source>
        <dbReference type="SAM" id="SignalP"/>
    </source>
</evidence>